<dbReference type="InterPro" id="IPR032881">
    <property type="entry name" value="Oberon-like_PHD"/>
</dbReference>
<evidence type="ECO:0000256" key="9">
    <source>
        <dbReference type="ARBA" id="ARBA00023016"/>
    </source>
</evidence>
<dbReference type="PRINTS" id="PR01544">
    <property type="entry name" value="ARATH130DUF"/>
</dbReference>
<dbReference type="SMART" id="SM00249">
    <property type="entry name" value="PHD"/>
    <property type="match status" value="1"/>
</dbReference>
<dbReference type="InterPro" id="IPR019805">
    <property type="entry name" value="Heat_shock_protein_90_CS"/>
</dbReference>
<dbReference type="Pfam" id="PF00183">
    <property type="entry name" value="HSP90"/>
    <property type="match status" value="2"/>
</dbReference>
<feature type="compositionally biased region" description="Polar residues" evidence="14">
    <location>
        <begin position="793"/>
        <end position="802"/>
    </location>
</feature>
<dbReference type="GO" id="GO:0005524">
    <property type="term" value="F:ATP binding"/>
    <property type="evidence" value="ECO:0007669"/>
    <property type="project" value="UniProtKB-KW"/>
</dbReference>
<comment type="subcellular location">
    <subcellularLocation>
        <location evidence="1">Nucleus</location>
    </subcellularLocation>
</comment>
<dbReference type="InterPro" id="IPR047578">
    <property type="entry name" value="OBE1-like_PHD"/>
</dbReference>
<dbReference type="FunFam" id="3.30.230.80:FF:000005">
    <property type="entry name" value="heat shock protein 90-5, chloroplastic"/>
    <property type="match status" value="1"/>
</dbReference>
<feature type="coiled-coil region" evidence="13">
    <location>
        <begin position="1205"/>
        <end position="1285"/>
    </location>
</feature>
<dbReference type="PROSITE" id="PS00298">
    <property type="entry name" value="HSP90"/>
    <property type="match status" value="1"/>
</dbReference>
<evidence type="ECO:0000256" key="7">
    <source>
        <dbReference type="ARBA" id="ARBA00022840"/>
    </source>
</evidence>
<accession>A0A7G2EM96</accession>
<dbReference type="GO" id="GO:0005737">
    <property type="term" value="C:cytoplasm"/>
    <property type="evidence" value="ECO:0007669"/>
    <property type="project" value="UniProtKB-ARBA"/>
</dbReference>
<dbReference type="PANTHER" id="PTHR11528">
    <property type="entry name" value="HEAT SHOCK PROTEIN 90 FAMILY MEMBER"/>
    <property type="match status" value="1"/>
</dbReference>
<evidence type="ECO:0000256" key="8">
    <source>
        <dbReference type="ARBA" id="ARBA00022946"/>
    </source>
</evidence>
<dbReference type="InterPro" id="IPR020568">
    <property type="entry name" value="Ribosomal_Su5_D2-typ_SF"/>
</dbReference>
<keyword evidence="7" id="KW-0067">ATP-binding</keyword>
<dbReference type="Gene3D" id="3.30.565.10">
    <property type="entry name" value="Histidine kinase-like ATPase, C-terminal domain"/>
    <property type="match status" value="1"/>
</dbReference>
<dbReference type="CDD" id="cd16927">
    <property type="entry name" value="HATPase_Hsp90-like"/>
    <property type="match status" value="1"/>
</dbReference>
<protein>
    <submittedName>
        <fullName evidence="16">(thale cress) hypothetical protein</fullName>
    </submittedName>
</protein>
<evidence type="ECO:0000256" key="10">
    <source>
        <dbReference type="ARBA" id="ARBA00023054"/>
    </source>
</evidence>
<dbReference type="SUPFAM" id="SSF54211">
    <property type="entry name" value="Ribosomal protein S5 domain 2-like"/>
    <property type="match status" value="1"/>
</dbReference>
<dbReference type="Gene3D" id="3.30.230.80">
    <property type="match status" value="1"/>
</dbReference>
<dbReference type="EMBL" id="LR881468">
    <property type="protein sequence ID" value="CAD5322402.1"/>
    <property type="molecule type" value="Genomic_DNA"/>
</dbReference>
<evidence type="ECO:0000313" key="16">
    <source>
        <dbReference type="EMBL" id="CAD5322402.1"/>
    </source>
</evidence>
<evidence type="ECO:0000256" key="2">
    <source>
        <dbReference type="ARBA" id="ARBA00008239"/>
    </source>
</evidence>
<evidence type="ECO:0000256" key="13">
    <source>
        <dbReference type="SAM" id="Coils"/>
    </source>
</evidence>
<feature type="compositionally biased region" description="Polar residues" evidence="14">
    <location>
        <begin position="1347"/>
        <end position="1358"/>
    </location>
</feature>
<comment type="similarity">
    <text evidence="2">Belongs to the heat shock protein 90 family.</text>
</comment>
<keyword evidence="12" id="KW-0539">Nucleus</keyword>
<dbReference type="InterPro" id="IPR001404">
    <property type="entry name" value="Hsp90_fam"/>
</dbReference>
<dbReference type="InterPro" id="IPR004082">
    <property type="entry name" value="OBERON"/>
</dbReference>
<dbReference type="GO" id="GO:0140662">
    <property type="term" value="F:ATP-dependent protein folding chaperone"/>
    <property type="evidence" value="ECO:0007669"/>
    <property type="project" value="InterPro"/>
</dbReference>
<reference evidence="16 17" key="1">
    <citation type="submission" date="2020-09" db="EMBL/GenBank/DDBJ databases">
        <authorList>
            <person name="Ashkenazy H."/>
        </authorList>
    </citation>
    <scope>NUCLEOTIDE SEQUENCE [LARGE SCALE GENOMIC DNA]</scope>
    <source>
        <strain evidence="17">cv. Cdm-0</strain>
    </source>
</reference>
<evidence type="ECO:0000313" key="17">
    <source>
        <dbReference type="Proteomes" id="UP000516314"/>
    </source>
</evidence>
<feature type="region of interest" description="Disordered" evidence="14">
    <location>
        <begin position="23"/>
        <end position="61"/>
    </location>
</feature>
<dbReference type="Pfam" id="PF07227">
    <property type="entry name" value="PHD_Oberon"/>
    <property type="match status" value="1"/>
</dbReference>
<keyword evidence="4" id="KW-0547">Nucleotide-binding</keyword>
<organism evidence="16 17">
    <name type="scientific">Arabidopsis thaliana</name>
    <name type="common">Mouse-ear cress</name>
    <dbReference type="NCBI Taxonomy" id="3702"/>
    <lineage>
        <taxon>Eukaryota</taxon>
        <taxon>Viridiplantae</taxon>
        <taxon>Streptophyta</taxon>
        <taxon>Embryophyta</taxon>
        <taxon>Tracheophyta</taxon>
        <taxon>Spermatophyta</taxon>
        <taxon>Magnoliopsida</taxon>
        <taxon>eudicotyledons</taxon>
        <taxon>Gunneridae</taxon>
        <taxon>Pentapetalae</taxon>
        <taxon>rosids</taxon>
        <taxon>malvids</taxon>
        <taxon>Brassicales</taxon>
        <taxon>Brassicaceae</taxon>
        <taxon>Camelineae</taxon>
        <taxon>Arabidopsis</taxon>
    </lineage>
</organism>
<keyword evidence="8" id="KW-0809">Transit peptide</keyword>
<evidence type="ECO:0000256" key="12">
    <source>
        <dbReference type="ARBA" id="ARBA00023242"/>
    </source>
</evidence>
<evidence type="ECO:0000256" key="3">
    <source>
        <dbReference type="ARBA" id="ARBA00022723"/>
    </source>
</evidence>
<keyword evidence="9" id="KW-0346">Stress response</keyword>
<evidence type="ECO:0000256" key="6">
    <source>
        <dbReference type="ARBA" id="ARBA00022833"/>
    </source>
</evidence>
<dbReference type="InterPro" id="IPR001965">
    <property type="entry name" value="Znf_PHD"/>
</dbReference>
<dbReference type="InterPro" id="IPR037196">
    <property type="entry name" value="HSP90_C"/>
</dbReference>
<keyword evidence="3" id="KW-0479">Metal-binding</keyword>
<dbReference type="Proteomes" id="UP000516314">
    <property type="component" value="Chromosome 3"/>
</dbReference>
<name>A0A7G2EM96_ARATH</name>
<proteinExistence type="inferred from homology"/>
<feature type="region of interest" description="Disordered" evidence="14">
    <location>
        <begin position="793"/>
        <end position="870"/>
    </location>
</feature>
<dbReference type="Pfam" id="PF16312">
    <property type="entry name" value="Oberon_cc"/>
    <property type="match status" value="1"/>
</dbReference>
<dbReference type="InterPro" id="IPR036890">
    <property type="entry name" value="HATPase_C_sf"/>
</dbReference>
<evidence type="ECO:0000256" key="14">
    <source>
        <dbReference type="SAM" id="MobiDB-lite"/>
    </source>
</evidence>
<keyword evidence="5" id="KW-0863">Zinc-finger</keyword>
<feature type="compositionally biased region" description="Polar residues" evidence="14">
    <location>
        <begin position="839"/>
        <end position="852"/>
    </location>
</feature>
<evidence type="ECO:0000256" key="5">
    <source>
        <dbReference type="ARBA" id="ARBA00022771"/>
    </source>
</evidence>
<dbReference type="SUPFAM" id="SSF110942">
    <property type="entry name" value="HSP90 C-terminal domain"/>
    <property type="match status" value="1"/>
</dbReference>
<dbReference type="Pfam" id="PF13589">
    <property type="entry name" value="HATPase_c_3"/>
    <property type="match status" value="1"/>
</dbReference>
<dbReference type="FunFam" id="1.20.120.790:FF:000001">
    <property type="entry name" value="Heat shock protein 90 alpha"/>
    <property type="match status" value="1"/>
</dbReference>
<dbReference type="Gene3D" id="1.20.120.790">
    <property type="entry name" value="Heat shock protein 90, C-terminal domain"/>
    <property type="match status" value="1"/>
</dbReference>
<keyword evidence="11" id="KW-0143">Chaperone</keyword>
<dbReference type="InterPro" id="IPR032535">
    <property type="entry name" value="Oberon_CC"/>
</dbReference>
<evidence type="ECO:0000259" key="15">
    <source>
        <dbReference type="SMART" id="SM00249"/>
    </source>
</evidence>
<dbReference type="CDD" id="cd15612">
    <property type="entry name" value="PHD_OBE1_like"/>
    <property type="match status" value="1"/>
</dbReference>
<gene>
    <name evidence="16" type="ORF">AT9943_LOCUS10414</name>
</gene>
<dbReference type="GO" id="GO:0005634">
    <property type="term" value="C:nucleus"/>
    <property type="evidence" value="ECO:0007669"/>
    <property type="project" value="UniProtKB-SubCell"/>
</dbReference>
<feature type="compositionally biased region" description="Low complexity" evidence="14">
    <location>
        <begin position="23"/>
        <end position="35"/>
    </location>
</feature>
<dbReference type="InterPro" id="IPR020575">
    <property type="entry name" value="Hsp90_N"/>
</dbReference>
<dbReference type="GO" id="GO:0016887">
    <property type="term" value="F:ATP hydrolysis activity"/>
    <property type="evidence" value="ECO:0007669"/>
    <property type="project" value="InterPro"/>
</dbReference>
<dbReference type="HAMAP" id="MF_00505">
    <property type="entry name" value="HSP90"/>
    <property type="match status" value="1"/>
</dbReference>
<keyword evidence="10 13" id="KW-0175">Coiled coil</keyword>
<dbReference type="FunFam" id="3.40.50.11260:FF:000005">
    <property type="entry name" value="Heat shock protein 90"/>
    <property type="match status" value="1"/>
</dbReference>
<feature type="compositionally biased region" description="Low complexity" evidence="14">
    <location>
        <begin position="810"/>
        <end position="821"/>
    </location>
</feature>
<sequence>MIRLSKRSVSTLLRSGNQSFRVAAAASTSRSSPSATDVKRSDTESRWYSSLTNGQSKNSGSFAQLNMKTNWFMGYRNESSAAASDSSSQAPPPAEKFEYQAEVSRLMDLIVNSLYSNKEVFLRELISNASDALDKLRYLSVTNPELSKDAPDLDIRIYADKENGIITLTDSGIGMTRQELVDCLGTIAQSGTAKFMKALKDSKDAGGDNNLIGQFGVGFYSAFLVADRVIVSTKSPKSDKQYVWEGEANSSSFTIQEDTDPQSLIPRGTRITLHLKQEAKNFADPERIQKLVKNYSQFVSFPIYTWQEKGYTKEVEVEDDPTETKKDDQDDQTEVYIPAYWDWELTNETQPIWLRNPKEVTTAEYNEFYRKAFNEYLDPLASSHFTTEGEVEFRSILYVPPVSPSGKDDIVNQKTKNIRLYVKRVFISDDFDGELFPRYLSFVKGVVDSHDLPLNVSREILQESRIVRIMKKRLVRKAFDMILGISLSENREDYEKFWDNFGKHLKLGCIEDRENHKRIAPLLRFFSSQSENDMISLDEYVENMKPEQKAIYFIASDSITSAKNAPFLEKMLEKGLEVLYLVEPIDEVAVQSLKAYKEKDFVDISKEDLDLGKCLIVQISNRLSSSPCVLVSGKFGWSANMERLMKAQSTGDTISLDYMKGRRVFEINPDHSIIKNINAAYNSNPNDEDAMRAIDLMYDAALVSSGFTPDNPAELGGKIYEMMDVALSGKWSSPEVQPQQQQMAHSHDAETFEAEVVEPVEAKKCLIYLSFGFLTESRFLVRPLPSSLRTKLMGTSSGSNLPHQMLPPRQQLQTSLSLVSSDPHLSRSNSGIVRESPAESASSQETWPTSKSIMGRKTDSGKTGPDSHDQHVVRHVSIADKVSLRDIARERLDIVAERMHRLPEEYLEELKNGLKAILEGNGAQPIDEFMFLQKFVQTRSDLTSKTLVRAHRVQLEVLVVINTGIQAFLHPNINLSQSSLIEIFVYKRCRNIACQNELPADGCPCEICANRKGFCNLCMCVICNKFDFAVNTCRWIGCDVCSHWTHTDCAIRDGEISMGVSPKSVSGMGEMLFKCRACNHTSELLGWVKDVFQHCAPNWDRESLMKELDFVSRIFRGSEDTRGRKLFWKCEELMEKIKGGLAEATAAKLILMFFQEIELDSPKSLESGEGGGTIAPQDACNRIAEVVKETLRKMEIVGEEKTRMYKKARMGLEECEREVEEKAKQVAELQMERQKKKQQIEEVERIVRLKQAEAEMFQLKANEAKVEAERLERIVKAKKEKTEEEYASNYLKLRLSEAEAEKEYLFEKIKEQESGGNGGEASQAVMYSKIREMLHGYNASSPRVDPRSNQRNPFRSNP</sequence>
<feature type="compositionally biased region" description="Polar residues" evidence="14">
    <location>
        <begin position="46"/>
        <end position="61"/>
    </location>
</feature>
<dbReference type="GO" id="GO:0051082">
    <property type="term" value="F:unfolded protein binding"/>
    <property type="evidence" value="ECO:0007669"/>
    <property type="project" value="InterPro"/>
</dbReference>
<evidence type="ECO:0000256" key="11">
    <source>
        <dbReference type="ARBA" id="ARBA00023186"/>
    </source>
</evidence>
<evidence type="ECO:0000256" key="4">
    <source>
        <dbReference type="ARBA" id="ARBA00022741"/>
    </source>
</evidence>
<keyword evidence="6" id="KW-0862">Zinc</keyword>
<dbReference type="FunFam" id="3.30.565.10:FF:000024">
    <property type="entry name" value="heat shock protein 90-5, chloroplastic"/>
    <property type="match status" value="1"/>
</dbReference>
<feature type="region of interest" description="Disordered" evidence="14">
    <location>
        <begin position="1337"/>
        <end position="1358"/>
    </location>
</feature>
<feature type="compositionally biased region" description="Basic and acidic residues" evidence="14">
    <location>
        <begin position="856"/>
        <end position="870"/>
    </location>
</feature>
<dbReference type="NCBIfam" id="NF003555">
    <property type="entry name" value="PRK05218.1"/>
    <property type="match status" value="1"/>
</dbReference>
<evidence type="ECO:0000256" key="1">
    <source>
        <dbReference type="ARBA" id="ARBA00004123"/>
    </source>
</evidence>
<feature type="domain" description="Zinc finger PHD-type" evidence="15">
    <location>
        <begin position="1019"/>
        <end position="1079"/>
    </location>
</feature>
<dbReference type="SUPFAM" id="SSF55874">
    <property type="entry name" value="ATPase domain of HSP90 chaperone/DNA topoisomerase II/histidine kinase"/>
    <property type="match status" value="1"/>
</dbReference>
<dbReference type="GO" id="GO:0008270">
    <property type="term" value="F:zinc ion binding"/>
    <property type="evidence" value="ECO:0007669"/>
    <property type="project" value="UniProtKB-KW"/>
</dbReference>